<comment type="caution">
    <text evidence="3">The sequence shown here is derived from an EMBL/GenBank/DDBJ whole genome shotgun (WGS) entry which is preliminary data.</text>
</comment>
<accession>A0A482X618</accession>
<dbReference type="InterPro" id="IPR003599">
    <property type="entry name" value="Ig_sub"/>
</dbReference>
<dbReference type="Pfam" id="PF13927">
    <property type="entry name" value="Ig_3"/>
    <property type="match status" value="1"/>
</dbReference>
<protein>
    <recommendedName>
        <fullName evidence="2">Ig-like domain-containing protein</fullName>
    </recommendedName>
</protein>
<dbReference type="GO" id="GO:0032589">
    <property type="term" value="C:neuron projection membrane"/>
    <property type="evidence" value="ECO:0007669"/>
    <property type="project" value="TreeGrafter"/>
</dbReference>
<dbReference type="SMART" id="SM00409">
    <property type="entry name" value="IG"/>
    <property type="match status" value="2"/>
</dbReference>
<dbReference type="STRING" id="195883.A0A482X618"/>
<dbReference type="PANTHER" id="PTHR23279:SF3">
    <property type="entry name" value="DEFECTIVE PROBOSCIS EXTENSION RESPONSE 18"/>
    <property type="match status" value="1"/>
</dbReference>
<keyword evidence="1" id="KW-0472">Membrane</keyword>
<evidence type="ECO:0000313" key="4">
    <source>
        <dbReference type="Proteomes" id="UP000291343"/>
    </source>
</evidence>
<dbReference type="Gene3D" id="2.60.40.10">
    <property type="entry name" value="Immunoglobulins"/>
    <property type="match status" value="2"/>
</dbReference>
<dbReference type="InterPro" id="IPR007110">
    <property type="entry name" value="Ig-like_dom"/>
</dbReference>
<dbReference type="InterPro" id="IPR037448">
    <property type="entry name" value="Zig-8"/>
</dbReference>
<dbReference type="OrthoDB" id="6354602at2759"/>
<evidence type="ECO:0000259" key="2">
    <source>
        <dbReference type="PROSITE" id="PS50835"/>
    </source>
</evidence>
<reference evidence="3 4" key="1">
    <citation type="journal article" date="2017" name="Gigascience">
        <title>Genome sequence of the small brown planthopper, Laodelphax striatellus.</title>
        <authorList>
            <person name="Zhu J."/>
            <person name="Jiang F."/>
            <person name="Wang X."/>
            <person name="Yang P."/>
            <person name="Bao Y."/>
            <person name="Zhao W."/>
            <person name="Wang W."/>
            <person name="Lu H."/>
            <person name="Wang Q."/>
            <person name="Cui N."/>
            <person name="Li J."/>
            <person name="Chen X."/>
            <person name="Luo L."/>
            <person name="Yu J."/>
            <person name="Kang L."/>
            <person name="Cui F."/>
        </authorList>
    </citation>
    <scope>NUCLEOTIDE SEQUENCE [LARGE SCALE GENOMIC DNA]</scope>
    <source>
        <strain evidence="3">Lst14</strain>
    </source>
</reference>
<evidence type="ECO:0000256" key="1">
    <source>
        <dbReference type="SAM" id="Phobius"/>
    </source>
</evidence>
<gene>
    <name evidence="3" type="ORF">LSTR_LSTR000069</name>
</gene>
<organism evidence="3 4">
    <name type="scientific">Laodelphax striatellus</name>
    <name type="common">Small brown planthopper</name>
    <name type="synonym">Delphax striatella</name>
    <dbReference type="NCBI Taxonomy" id="195883"/>
    <lineage>
        <taxon>Eukaryota</taxon>
        <taxon>Metazoa</taxon>
        <taxon>Ecdysozoa</taxon>
        <taxon>Arthropoda</taxon>
        <taxon>Hexapoda</taxon>
        <taxon>Insecta</taxon>
        <taxon>Pterygota</taxon>
        <taxon>Neoptera</taxon>
        <taxon>Paraneoptera</taxon>
        <taxon>Hemiptera</taxon>
        <taxon>Auchenorrhyncha</taxon>
        <taxon>Fulgoroidea</taxon>
        <taxon>Delphacidae</taxon>
        <taxon>Criomorphinae</taxon>
        <taxon>Laodelphax</taxon>
    </lineage>
</organism>
<dbReference type="FunFam" id="2.60.40.10:FF:001606">
    <property type="entry name" value="uncharacterized protein LOC108091111"/>
    <property type="match status" value="1"/>
</dbReference>
<feature type="transmembrane region" description="Helical" evidence="1">
    <location>
        <begin position="341"/>
        <end position="361"/>
    </location>
</feature>
<dbReference type="Pfam" id="PF07686">
    <property type="entry name" value="V-set"/>
    <property type="match status" value="1"/>
</dbReference>
<name>A0A482X618_LAOST</name>
<dbReference type="AlphaFoldDB" id="A0A482X618"/>
<dbReference type="PANTHER" id="PTHR23279">
    <property type="entry name" value="DEFECTIVE PROBOSCIS EXTENSION RESPONSE DPR -RELATED"/>
    <property type="match status" value="1"/>
</dbReference>
<feature type="domain" description="Ig-like" evidence="2">
    <location>
        <begin position="227"/>
        <end position="320"/>
    </location>
</feature>
<dbReference type="SMR" id="A0A482X618"/>
<dbReference type="CDD" id="cd00096">
    <property type="entry name" value="Ig"/>
    <property type="match status" value="1"/>
</dbReference>
<dbReference type="EMBL" id="QKKF02016774">
    <property type="protein sequence ID" value="RZF41355.1"/>
    <property type="molecule type" value="Genomic_DNA"/>
</dbReference>
<dbReference type="InterPro" id="IPR003598">
    <property type="entry name" value="Ig_sub2"/>
</dbReference>
<dbReference type="PROSITE" id="PS50835">
    <property type="entry name" value="IG_LIKE"/>
    <property type="match status" value="2"/>
</dbReference>
<dbReference type="InParanoid" id="A0A482X618"/>
<dbReference type="SUPFAM" id="SSF48726">
    <property type="entry name" value="Immunoglobulin"/>
    <property type="match status" value="2"/>
</dbReference>
<sequence>MERYMSQNSRKCPNAFRRRKEDYGVLLRRDVEPRVMDLWSALLCTQSTGMSRACALLVSLILIVSVAEGDNDTLLTQQNISSNSISGSSMEIEWLSPPPPRPTYFFLPPRPPHHHQGSRWGPFFEEGPGPHNITARVGETVRLDCKIGLLHDKTVTWLHRKADSIHLLTVGRHAYSTDQRVTLSFRYPNNWRLEIVFVTRRDEGLYECQVATHPPRIKQVYLRVTAPEVRIMDEKRHIVQEKYYKSGSAVELTCLAAQIESPADKITWLKGDQPFEEGITYNTSLGNGLVISTLLLEHAQKPNSGNYTCSVGRIAAASVSVHILNAGELPAAVQDGSSGTIIAPCFVAFWLIVVSCFFAVFR</sequence>
<keyword evidence="1" id="KW-1133">Transmembrane helix</keyword>
<dbReference type="SMART" id="SM00408">
    <property type="entry name" value="IGc2"/>
    <property type="match status" value="2"/>
</dbReference>
<keyword evidence="1" id="KW-0812">Transmembrane</keyword>
<keyword evidence="4" id="KW-1185">Reference proteome</keyword>
<dbReference type="GO" id="GO:0050808">
    <property type="term" value="P:synapse organization"/>
    <property type="evidence" value="ECO:0007669"/>
    <property type="project" value="TreeGrafter"/>
</dbReference>
<dbReference type="InterPro" id="IPR013106">
    <property type="entry name" value="Ig_V-set"/>
</dbReference>
<dbReference type="InterPro" id="IPR013783">
    <property type="entry name" value="Ig-like_fold"/>
</dbReference>
<feature type="domain" description="Ig-like" evidence="2">
    <location>
        <begin position="122"/>
        <end position="218"/>
    </location>
</feature>
<proteinExistence type="predicted"/>
<dbReference type="Proteomes" id="UP000291343">
    <property type="component" value="Unassembled WGS sequence"/>
</dbReference>
<evidence type="ECO:0000313" key="3">
    <source>
        <dbReference type="EMBL" id="RZF41355.1"/>
    </source>
</evidence>
<dbReference type="InterPro" id="IPR036179">
    <property type="entry name" value="Ig-like_dom_sf"/>
</dbReference>